<evidence type="ECO:0000256" key="6">
    <source>
        <dbReference type="ARBA" id="ARBA00023163"/>
    </source>
</evidence>
<dbReference type="Gene3D" id="3.30.160.60">
    <property type="entry name" value="Classic Zinc Finger"/>
    <property type="match status" value="1"/>
</dbReference>
<proteinExistence type="predicted"/>
<evidence type="ECO:0000256" key="3">
    <source>
        <dbReference type="ARBA" id="ARBA00022771"/>
    </source>
</evidence>
<dbReference type="GO" id="GO:0008270">
    <property type="term" value="F:zinc ion binding"/>
    <property type="evidence" value="ECO:0007669"/>
    <property type="project" value="UniProtKB-KW"/>
</dbReference>
<evidence type="ECO:0000256" key="9">
    <source>
        <dbReference type="SAM" id="MobiDB-lite"/>
    </source>
</evidence>
<evidence type="ECO:0000256" key="8">
    <source>
        <dbReference type="PROSITE-ProRule" id="PRU00042"/>
    </source>
</evidence>
<dbReference type="InterPro" id="IPR013087">
    <property type="entry name" value="Znf_C2H2_type"/>
</dbReference>
<dbReference type="AlphaFoldDB" id="A0ABD2ZDX9"/>
<sequence>MEKVKSREKLIKETCWDYAKFSFEKDGTYGFSWQQRNYRCSFCKKEFKSAQALGGHMNVHRRDRAKMRLVSSPNSSSNIGLNNSNPKTKTNPPDFVSSSCCTSSAAKFLPYMTESSSSFTDFSSEEKVALVSRSQCDHPAVVGKNLNKRALLEDRELAVLKKMNDSSRVWKKKEMARLDLNMGLFRNAKDDLDLELRLGLS</sequence>
<dbReference type="Proteomes" id="UP001630127">
    <property type="component" value="Unassembled WGS sequence"/>
</dbReference>
<dbReference type="SUPFAM" id="SSF57667">
    <property type="entry name" value="beta-beta-alpha zinc fingers"/>
    <property type="match status" value="1"/>
</dbReference>
<keyword evidence="4" id="KW-0862">Zinc</keyword>
<dbReference type="PANTHER" id="PTHR45801:SF110">
    <property type="entry name" value="TRANSCRIPTIONAL REGULATOR SUPERMAN"/>
    <property type="match status" value="1"/>
</dbReference>
<keyword evidence="3 8" id="KW-0863">Zinc-finger</keyword>
<evidence type="ECO:0000256" key="1">
    <source>
        <dbReference type="ARBA" id="ARBA00004123"/>
    </source>
</evidence>
<dbReference type="GO" id="GO:0005634">
    <property type="term" value="C:nucleus"/>
    <property type="evidence" value="ECO:0007669"/>
    <property type="project" value="UniProtKB-SubCell"/>
</dbReference>
<gene>
    <name evidence="11" type="ORF">ACH5RR_020260</name>
</gene>
<keyword evidence="6" id="KW-0804">Transcription</keyword>
<name>A0ABD2ZDX9_9GENT</name>
<accession>A0ABD2ZDX9</accession>
<evidence type="ECO:0000313" key="12">
    <source>
        <dbReference type="Proteomes" id="UP001630127"/>
    </source>
</evidence>
<dbReference type="PROSITE" id="PS00028">
    <property type="entry name" value="ZINC_FINGER_C2H2_1"/>
    <property type="match status" value="1"/>
</dbReference>
<reference evidence="11 12" key="1">
    <citation type="submission" date="2024-11" db="EMBL/GenBank/DDBJ databases">
        <title>A near-complete genome assembly of Cinchona calisaya.</title>
        <authorList>
            <person name="Lian D.C."/>
            <person name="Zhao X.W."/>
            <person name="Wei L."/>
        </authorList>
    </citation>
    <scope>NUCLEOTIDE SEQUENCE [LARGE SCALE GENOMIC DNA]</scope>
    <source>
        <tissue evidence="11">Nenye</tissue>
    </source>
</reference>
<dbReference type="InterPro" id="IPR052426">
    <property type="entry name" value="Plant_dev_regulator"/>
</dbReference>
<evidence type="ECO:0000313" key="11">
    <source>
        <dbReference type="EMBL" id="KAL3517671.1"/>
    </source>
</evidence>
<evidence type="ECO:0000259" key="10">
    <source>
        <dbReference type="PROSITE" id="PS50157"/>
    </source>
</evidence>
<dbReference type="PROSITE" id="PS50157">
    <property type="entry name" value="ZINC_FINGER_C2H2_2"/>
    <property type="match status" value="1"/>
</dbReference>
<dbReference type="SMART" id="SM00355">
    <property type="entry name" value="ZnF_C2H2"/>
    <property type="match status" value="1"/>
</dbReference>
<keyword evidence="5" id="KW-0805">Transcription regulation</keyword>
<organism evidence="11 12">
    <name type="scientific">Cinchona calisaya</name>
    <dbReference type="NCBI Taxonomy" id="153742"/>
    <lineage>
        <taxon>Eukaryota</taxon>
        <taxon>Viridiplantae</taxon>
        <taxon>Streptophyta</taxon>
        <taxon>Embryophyta</taxon>
        <taxon>Tracheophyta</taxon>
        <taxon>Spermatophyta</taxon>
        <taxon>Magnoliopsida</taxon>
        <taxon>eudicotyledons</taxon>
        <taxon>Gunneridae</taxon>
        <taxon>Pentapetalae</taxon>
        <taxon>asterids</taxon>
        <taxon>lamiids</taxon>
        <taxon>Gentianales</taxon>
        <taxon>Rubiaceae</taxon>
        <taxon>Cinchonoideae</taxon>
        <taxon>Cinchoneae</taxon>
        <taxon>Cinchona</taxon>
    </lineage>
</organism>
<evidence type="ECO:0000256" key="5">
    <source>
        <dbReference type="ARBA" id="ARBA00023015"/>
    </source>
</evidence>
<protein>
    <recommendedName>
        <fullName evidence="10">C2H2-type domain-containing protein</fullName>
    </recommendedName>
</protein>
<dbReference type="InterPro" id="IPR036236">
    <property type="entry name" value="Znf_C2H2_sf"/>
</dbReference>
<keyword evidence="2" id="KW-0479">Metal-binding</keyword>
<feature type="compositionally biased region" description="Low complexity" evidence="9">
    <location>
        <begin position="71"/>
        <end position="93"/>
    </location>
</feature>
<feature type="region of interest" description="Disordered" evidence="9">
    <location>
        <begin position="69"/>
        <end position="95"/>
    </location>
</feature>
<comment type="subcellular location">
    <subcellularLocation>
        <location evidence="1">Nucleus</location>
    </subcellularLocation>
</comment>
<evidence type="ECO:0000256" key="7">
    <source>
        <dbReference type="ARBA" id="ARBA00023242"/>
    </source>
</evidence>
<evidence type="ECO:0000256" key="2">
    <source>
        <dbReference type="ARBA" id="ARBA00022723"/>
    </source>
</evidence>
<dbReference type="PANTHER" id="PTHR45801">
    <property type="entry name" value="OS07G0101800 PROTEIN"/>
    <property type="match status" value="1"/>
</dbReference>
<feature type="domain" description="C2H2-type" evidence="10">
    <location>
        <begin position="38"/>
        <end position="65"/>
    </location>
</feature>
<dbReference type="Pfam" id="PF13912">
    <property type="entry name" value="zf-C2H2_6"/>
    <property type="match status" value="1"/>
</dbReference>
<comment type="caution">
    <text evidence="11">The sequence shown here is derived from an EMBL/GenBank/DDBJ whole genome shotgun (WGS) entry which is preliminary data.</text>
</comment>
<evidence type="ECO:0000256" key="4">
    <source>
        <dbReference type="ARBA" id="ARBA00022833"/>
    </source>
</evidence>
<keyword evidence="12" id="KW-1185">Reference proteome</keyword>
<dbReference type="EMBL" id="JBJUIK010000009">
    <property type="protein sequence ID" value="KAL3517671.1"/>
    <property type="molecule type" value="Genomic_DNA"/>
</dbReference>
<keyword evidence="7" id="KW-0539">Nucleus</keyword>